<keyword evidence="2" id="KW-0067">ATP-binding</keyword>
<dbReference type="Gene3D" id="1.10.510.10">
    <property type="entry name" value="Transferase(Phosphotransferase) domain 1"/>
    <property type="match status" value="1"/>
</dbReference>
<dbReference type="Pfam" id="PF00069">
    <property type="entry name" value="Pkinase"/>
    <property type="match status" value="1"/>
</dbReference>
<dbReference type="SUPFAM" id="SSF56112">
    <property type="entry name" value="Protein kinase-like (PK-like)"/>
    <property type="match status" value="1"/>
</dbReference>
<dbReference type="GO" id="GO:0004674">
    <property type="term" value="F:protein serine/threonine kinase activity"/>
    <property type="evidence" value="ECO:0007669"/>
    <property type="project" value="TreeGrafter"/>
</dbReference>
<dbReference type="InterPro" id="IPR000719">
    <property type="entry name" value="Prot_kinase_dom"/>
</dbReference>
<dbReference type="RefSeq" id="XP_033459182.1">
    <property type="nucleotide sequence ID" value="XM_033601496.1"/>
</dbReference>
<dbReference type="GO" id="GO:0005524">
    <property type="term" value="F:ATP binding"/>
    <property type="evidence" value="ECO:0007669"/>
    <property type="project" value="UniProtKB-KW"/>
</dbReference>
<evidence type="ECO:0000256" key="1">
    <source>
        <dbReference type="ARBA" id="ARBA00022741"/>
    </source>
</evidence>
<dbReference type="OrthoDB" id="4062651at2759"/>
<reference evidence="5" key="1">
    <citation type="submission" date="2020-01" db="EMBL/GenBank/DDBJ databases">
        <authorList>
            <consortium name="DOE Joint Genome Institute"/>
            <person name="Haridas S."/>
            <person name="Albert R."/>
            <person name="Binder M."/>
            <person name="Bloem J."/>
            <person name="Labutti K."/>
            <person name="Salamov A."/>
            <person name="Andreopoulos B."/>
            <person name="Baker S.E."/>
            <person name="Barry K."/>
            <person name="Bills G."/>
            <person name="Bluhm B.H."/>
            <person name="Cannon C."/>
            <person name="Castanera R."/>
            <person name="Culley D.E."/>
            <person name="Daum C."/>
            <person name="Ezra D."/>
            <person name="Gonzalez J.B."/>
            <person name="Henrissat B."/>
            <person name="Kuo A."/>
            <person name="Liang C."/>
            <person name="Lipzen A."/>
            <person name="Lutzoni F."/>
            <person name="Magnuson J."/>
            <person name="Mondo S."/>
            <person name="Nolan M."/>
            <person name="Ohm R."/>
            <person name="Pangilinan J."/>
            <person name="Park H.-J."/>
            <person name="Ramirez L."/>
            <person name="Alfaro M."/>
            <person name="Sun H."/>
            <person name="Tritt A."/>
            <person name="Yoshinaga Y."/>
            <person name="Zwiers L.-H."/>
            <person name="Turgeon B.G."/>
            <person name="Goodwin S.B."/>
            <person name="Spatafora J.W."/>
            <person name="Crous P.W."/>
            <person name="Grigoriev I.V."/>
        </authorList>
    </citation>
    <scope>NUCLEOTIDE SEQUENCE</scope>
    <source>
        <strain evidence="5">CBS 342.82</strain>
    </source>
</reference>
<sequence>MQADESAKPDDKGQTFGLENEYIIGRVISHGGFGVVKEVQNTQAHNKGTAKAVKIVRKTVPGAKDVDNEKIQLEVEHEVSVWRHLKHRHILSLHAVYETDFATFCVMDLNVGGTLFDAVRRSRSAADVNDGRKGLPPHLSQSYAFQLACALRYLHEDIRVCHRDVKLENCLIDMTGPDVETTGGLLRLCDFGLADFLHSSQSMTSSMTLSNTMKYASPRGLVAHRKLYETAGDIWAFGVVVYALCVGELPFRHPIPSKVAGLILRAEWDDSALRQAAPDGDEVAIDLVHGCLEKDIDLRLTIRDVLGSPWFDGFEEGGGDEEHEVRMAGWGN</sequence>
<dbReference type="GeneID" id="54359296"/>
<accession>A0A6J3M2B1</accession>
<gene>
    <name evidence="5" type="ORF">K489DRAFT_320845</name>
</gene>
<organism evidence="5">
    <name type="scientific">Dissoconium aciculare CBS 342.82</name>
    <dbReference type="NCBI Taxonomy" id="1314786"/>
    <lineage>
        <taxon>Eukaryota</taxon>
        <taxon>Fungi</taxon>
        <taxon>Dikarya</taxon>
        <taxon>Ascomycota</taxon>
        <taxon>Pezizomycotina</taxon>
        <taxon>Dothideomycetes</taxon>
        <taxon>Dothideomycetidae</taxon>
        <taxon>Mycosphaerellales</taxon>
        <taxon>Dissoconiaceae</taxon>
        <taxon>Dissoconium</taxon>
    </lineage>
</organism>
<reference evidence="5" key="2">
    <citation type="submission" date="2020-04" db="EMBL/GenBank/DDBJ databases">
        <authorList>
            <consortium name="NCBI Genome Project"/>
        </authorList>
    </citation>
    <scope>NUCLEOTIDE SEQUENCE</scope>
    <source>
        <strain evidence="5">CBS 342.82</strain>
    </source>
</reference>
<dbReference type="Proteomes" id="UP000504637">
    <property type="component" value="Unplaced"/>
</dbReference>
<dbReference type="InterPro" id="IPR008271">
    <property type="entry name" value="Ser/Thr_kinase_AS"/>
</dbReference>
<dbReference type="PROSITE" id="PS00108">
    <property type="entry name" value="PROTEIN_KINASE_ST"/>
    <property type="match status" value="1"/>
</dbReference>
<dbReference type="AlphaFoldDB" id="A0A6J3M2B1"/>
<dbReference type="GO" id="GO:0035556">
    <property type="term" value="P:intracellular signal transduction"/>
    <property type="evidence" value="ECO:0007669"/>
    <property type="project" value="TreeGrafter"/>
</dbReference>
<reference evidence="5" key="3">
    <citation type="submission" date="2025-08" db="UniProtKB">
        <authorList>
            <consortium name="RefSeq"/>
        </authorList>
    </citation>
    <scope>IDENTIFICATION</scope>
    <source>
        <strain evidence="5">CBS 342.82</strain>
    </source>
</reference>
<evidence type="ECO:0000313" key="4">
    <source>
        <dbReference type="Proteomes" id="UP000504637"/>
    </source>
</evidence>
<keyword evidence="4" id="KW-1185">Reference proteome</keyword>
<evidence type="ECO:0000256" key="2">
    <source>
        <dbReference type="ARBA" id="ARBA00022840"/>
    </source>
</evidence>
<proteinExistence type="predicted"/>
<dbReference type="PROSITE" id="PS50011">
    <property type="entry name" value="PROTEIN_KINASE_DOM"/>
    <property type="match status" value="1"/>
</dbReference>
<dbReference type="InterPro" id="IPR011009">
    <property type="entry name" value="Kinase-like_dom_sf"/>
</dbReference>
<dbReference type="GO" id="GO:0005737">
    <property type="term" value="C:cytoplasm"/>
    <property type="evidence" value="ECO:0007669"/>
    <property type="project" value="TreeGrafter"/>
</dbReference>
<dbReference type="PANTHER" id="PTHR24346">
    <property type="entry name" value="MAP/MICROTUBULE AFFINITY-REGULATING KINASE"/>
    <property type="match status" value="1"/>
</dbReference>
<protein>
    <submittedName>
        <fullName evidence="5">Kinase-like protein</fullName>
    </submittedName>
</protein>
<feature type="domain" description="Protein kinase" evidence="3">
    <location>
        <begin position="22"/>
        <end position="311"/>
    </location>
</feature>
<dbReference type="PANTHER" id="PTHR24346:SF76">
    <property type="entry name" value="NON-SPECIFIC SERINE_THREONINE PROTEIN KINASE"/>
    <property type="match status" value="1"/>
</dbReference>
<dbReference type="SMART" id="SM00220">
    <property type="entry name" value="S_TKc"/>
    <property type="match status" value="1"/>
</dbReference>
<keyword evidence="1" id="KW-0547">Nucleotide-binding</keyword>
<dbReference type="GO" id="GO:0000226">
    <property type="term" value="P:microtubule cytoskeleton organization"/>
    <property type="evidence" value="ECO:0007669"/>
    <property type="project" value="TreeGrafter"/>
</dbReference>
<evidence type="ECO:0000259" key="3">
    <source>
        <dbReference type="PROSITE" id="PS50011"/>
    </source>
</evidence>
<name>A0A6J3M2B1_9PEZI</name>
<evidence type="ECO:0000313" key="5">
    <source>
        <dbReference type="RefSeq" id="XP_033459182.1"/>
    </source>
</evidence>